<feature type="compositionally biased region" description="Acidic residues" evidence="1">
    <location>
        <begin position="184"/>
        <end position="194"/>
    </location>
</feature>
<name>A0A2J6TPS2_9HELO</name>
<protein>
    <recommendedName>
        <fullName evidence="2">Myb-like DNA-binding domain-containing protein</fullName>
    </recommendedName>
</protein>
<feature type="compositionally biased region" description="Gly residues" evidence="1">
    <location>
        <begin position="76"/>
        <end position="96"/>
    </location>
</feature>
<evidence type="ECO:0000313" key="3">
    <source>
        <dbReference type="EMBL" id="PMD65020.1"/>
    </source>
</evidence>
<proteinExistence type="predicted"/>
<dbReference type="Pfam" id="PF22980">
    <property type="entry name" value="Myb_DNA-bind_8"/>
    <property type="match status" value="1"/>
</dbReference>
<feature type="domain" description="Myb-like DNA-binding" evidence="2">
    <location>
        <begin position="5"/>
        <end position="56"/>
    </location>
</feature>
<gene>
    <name evidence="3" type="ORF">K444DRAFT_705701</name>
</gene>
<reference evidence="3 4" key="1">
    <citation type="submission" date="2016-04" db="EMBL/GenBank/DDBJ databases">
        <title>A degradative enzymes factory behind the ericoid mycorrhizal symbiosis.</title>
        <authorList>
            <consortium name="DOE Joint Genome Institute"/>
            <person name="Martino E."/>
            <person name="Morin E."/>
            <person name="Grelet G."/>
            <person name="Kuo A."/>
            <person name="Kohler A."/>
            <person name="Daghino S."/>
            <person name="Barry K."/>
            <person name="Choi C."/>
            <person name="Cichocki N."/>
            <person name="Clum A."/>
            <person name="Copeland A."/>
            <person name="Hainaut M."/>
            <person name="Haridas S."/>
            <person name="Labutti K."/>
            <person name="Lindquist E."/>
            <person name="Lipzen A."/>
            <person name="Khouja H.-R."/>
            <person name="Murat C."/>
            <person name="Ohm R."/>
            <person name="Olson A."/>
            <person name="Spatafora J."/>
            <person name="Veneault-Fourrey C."/>
            <person name="Henrissat B."/>
            <person name="Grigoriev I."/>
            <person name="Martin F."/>
            <person name="Perotto S."/>
        </authorList>
    </citation>
    <scope>NUCLEOTIDE SEQUENCE [LARGE SCALE GENOMIC DNA]</scope>
    <source>
        <strain evidence="3 4">E</strain>
    </source>
</reference>
<accession>A0A2J6TPS2</accession>
<organism evidence="3 4">
    <name type="scientific">Hyaloscypha bicolor E</name>
    <dbReference type="NCBI Taxonomy" id="1095630"/>
    <lineage>
        <taxon>Eukaryota</taxon>
        <taxon>Fungi</taxon>
        <taxon>Dikarya</taxon>
        <taxon>Ascomycota</taxon>
        <taxon>Pezizomycotina</taxon>
        <taxon>Leotiomycetes</taxon>
        <taxon>Helotiales</taxon>
        <taxon>Hyaloscyphaceae</taxon>
        <taxon>Hyaloscypha</taxon>
        <taxon>Hyaloscypha bicolor</taxon>
    </lineage>
</organism>
<feature type="compositionally biased region" description="Polar residues" evidence="1">
    <location>
        <begin position="55"/>
        <end position="71"/>
    </location>
</feature>
<evidence type="ECO:0000256" key="1">
    <source>
        <dbReference type="SAM" id="MobiDB-lite"/>
    </source>
</evidence>
<dbReference type="EMBL" id="KZ613747">
    <property type="protein sequence ID" value="PMD65020.1"/>
    <property type="molecule type" value="Genomic_DNA"/>
</dbReference>
<dbReference type="OrthoDB" id="3944408at2759"/>
<keyword evidence="4" id="KW-1185">Reference proteome</keyword>
<feature type="region of interest" description="Disordered" evidence="1">
    <location>
        <begin position="170"/>
        <end position="201"/>
    </location>
</feature>
<dbReference type="RefSeq" id="XP_024741924.1">
    <property type="nucleotide sequence ID" value="XM_024888118.1"/>
</dbReference>
<evidence type="ECO:0000259" key="2">
    <source>
        <dbReference type="Pfam" id="PF22980"/>
    </source>
</evidence>
<dbReference type="InterPro" id="IPR054505">
    <property type="entry name" value="Myb_DNA-bind_8"/>
</dbReference>
<feature type="region of interest" description="Disordered" evidence="1">
    <location>
        <begin position="55"/>
        <end position="138"/>
    </location>
</feature>
<dbReference type="AlphaFoldDB" id="A0A2J6TPS2"/>
<evidence type="ECO:0000313" key="4">
    <source>
        <dbReference type="Proteomes" id="UP000235371"/>
    </source>
</evidence>
<dbReference type="GeneID" id="36596194"/>
<dbReference type="Proteomes" id="UP000235371">
    <property type="component" value="Unassembled WGS sequence"/>
</dbReference>
<dbReference type="InParanoid" id="A0A2J6TPS2"/>
<sequence>MSREENNYKLLFSIISQMSTNGQLRGIDWALVANDLGLERATAASLRWTRFKQSTGLSLPGSSGARASTKVTKSKGGSGAKGGANSGKKAGGAGKGGAKKKGKKSGSESDEAYGGDEGYGGADLEANGVQENVLGEGEQEEIYGDAQEYVEEGYGGEVQYGEDQQFEAKEEYGDEQQGNGYVDYGDDGDDGEDYGDVRYEA</sequence>